<reference evidence="1" key="1">
    <citation type="journal article" date="2016" name="Sci. Rep.">
        <title>Molecular characterization of firefly nuptial gifts: a multi-omics approach sheds light on postcopulatory sexual selection.</title>
        <authorList>
            <person name="Al-Wathiqui N."/>
            <person name="Fallon T.R."/>
            <person name="South A."/>
            <person name="Weng J.K."/>
            <person name="Lewis S.M."/>
        </authorList>
    </citation>
    <scope>NUCLEOTIDE SEQUENCE</scope>
</reference>
<sequence length="103" mass="11879">MKNYQRILMAERFERECSTDGFRGMGYPQPFPLAHENLITVGNRTLDLVFPGGMAQTPPTQEPSPTYSLAPSFLEKDHQARGLWVSECRLKSEIRWTLTKNYQ</sequence>
<dbReference type="AlphaFoldDB" id="A0A1Y1MM33"/>
<accession>A0A1Y1MM33</accession>
<dbReference type="EMBL" id="GEZM01027457">
    <property type="protein sequence ID" value="JAV86734.1"/>
    <property type="molecule type" value="Transcribed_RNA"/>
</dbReference>
<name>A0A1Y1MM33_PHOPY</name>
<protein>
    <submittedName>
        <fullName evidence="1">Uncharacterized protein</fullName>
    </submittedName>
</protein>
<organism evidence="1">
    <name type="scientific">Photinus pyralis</name>
    <name type="common">Common eastern firefly</name>
    <name type="synonym">Lampyris pyralis</name>
    <dbReference type="NCBI Taxonomy" id="7054"/>
    <lineage>
        <taxon>Eukaryota</taxon>
        <taxon>Metazoa</taxon>
        <taxon>Ecdysozoa</taxon>
        <taxon>Arthropoda</taxon>
        <taxon>Hexapoda</taxon>
        <taxon>Insecta</taxon>
        <taxon>Pterygota</taxon>
        <taxon>Neoptera</taxon>
        <taxon>Endopterygota</taxon>
        <taxon>Coleoptera</taxon>
        <taxon>Polyphaga</taxon>
        <taxon>Elateriformia</taxon>
        <taxon>Elateroidea</taxon>
        <taxon>Lampyridae</taxon>
        <taxon>Lampyrinae</taxon>
        <taxon>Photinus</taxon>
    </lineage>
</organism>
<proteinExistence type="predicted"/>
<evidence type="ECO:0000313" key="1">
    <source>
        <dbReference type="EMBL" id="JAV86734.1"/>
    </source>
</evidence>